<dbReference type="InterPro" id="IPR050709">
    <property type="entry name" value="Biotin_Carboxyl_Carrier/Decarb"/>
</dbReference>
<dbReference type="InterPro" id="IPR011053">
    <property type="entry name" value="Single_hybrid_motif"/>
</dbReference>
<feature type="domain" description="Lipoyl-binding" evidence="2">
    <location>
        <begin position="49"/>
        <end position="122"/>
    </location>
</feature>
<dbReference type="SUPFAM" id="SSF51230">
    <property type="entry name" value="Single hybrid motif"/>
    <property type="match status" value="1"/>
</dbReference>
<accession>A0A1H0HX84</accession>
<keyword evidence="1" id="KW-0092">Biotin</keyword>
<evidence type="ECO:0000313" key="3">
    <source>
        <dbReference type="EMBL" id="SDO23431.1"/>
    </source>
</evidence>
<dbReference type="AlphaFoldDB" id="A0A1H0HX84"/>
<dbReference type="Proteomes" id="UP000199004">
    <property type="component" value="Unassembled WGS sequence"/>
</dbReference>
<dbReference type="EMBL" id="FNIC01000007">
    <property type="protein sequence ID" value="SDO23431.1"/>
    <property type="molecule type" value="Genomic_DNA"/>
</dbReference>
<dbReference type="PANTHER" id="PTHR45266">
    <property type="entry name" value="OXALOACETATE DECARBOXYLASE ALPHA CHAIN"/>
    <property type="match status" value="1"/>
</dbReference>
<gene>
    <name evidence="3" type="ORF">SAMN05192576_3594</name>
</gene>
<dbReference type="CDD" id="cd06850">
    <property type="entry name" value="biotinyl_domain"/>
    <property type="match status" value="1"/>
</dbReference>
<dbReference type="OrthoDB" id="5149441at2"/>
<evidence type="ECO:0000259" key="2">
    <source>
        <dbReference type="PROSITE" id="PS50968"/>
    </source>
</evidence>
<protein>
    <submittedName>
        <fullName evidence="3">Methylmalonyl-CoA carboxyltransferase 1.3S subunit</fullName>
    </submittedName>
</protein>
<evidence type="ECO:0000256" key="1">
    <source>
        <dbReference type="ARBA" id="ARBA00023267"/>
    </source>
</evidence>
<dbReference type="Gene3D" id="2.40.50.100">
    <property type="match status" value="1"/>
</dbReference>
<dbReference type="Pfam" id="PF00364">
    <property type="entry name" value="Biotin_lipoyl"/>
    <property type="match status" value="1"/>
</dbReference>
<dbReference type="PROSITE" id="PS00188">
    <property type="entry name" value="BIOTIN"/>
    <property type="match status" value="1"/>
</dbReference>
<sequence>MQLKVTVNGVAYDVEVEVEEEPQPTLGAIFMTGGGFSPPAVSAPKSGGAAADGNSVQAPLSGTVARVLVEEGQAIEAGEVVIVLEAMKMETEITAPHAGTVSAILVTAGTAVTGGQVLVQLAD</sequence>
<dbReference type="InterPro" id="IPR001882">
    <property type="entry name" value="Biotin_BS"/>
</dbReference>
<dbReference type="GO" id="GO:0016740">
    <property type="term" value="F:transferase activity"/>
    <property type="evidence" value="ECO:0007669"/>
    <property type="project" value="UniProtKB-KW"/>
</dbReference>
<keyword evidence="3" id="KW-0808">Transferase</keyword>
<dbReference type="PANTHER" id="PTHR45266:SF3">
    <property type="entry name" value="OXALOACETATE DECARBOXYLASE ALPHA CHAIN"/>
    <property type="match status" value="1"/>
</dbReference>
<organism evidence="3 4">
    <name type="scientific">Nocardioides szechwanensis</name>
    <dbReference type="NCBI Taxonomy" id="1005944"/>
    <lineage>
        <taxon>Bacteria</taxon>
        <taxon>Bacillati</taxon>
        <taxon>Actinomycetota</taxon>
        <taxon>Actinomycetes</taxon>
        <taxon>Propionibacteriales</taxon>
        <taxon>Nocardioidaceae</taxon>
        <taxon>Nocardioides</taxon>
    </lineage>
</organism>
<dbReference type="RefSeq" id="WP_091026194.1">
    <property type="nucleotide sequence ID" value="NZ_BKAE01000009.1"/>
</dbReference>
<name>A0A1H0HX84_9ACTN</name>
<keyword evidence="4" id="KW-1185">Reference proteome</keyword>
<dbReference type="FunFam" id="2.40.50.100:FF:000003">
    <property type="entry name" value="Acetyl-CoA carboxylase biotin carboxyl carrier protein"/>
    <property type="match status" value="1"/>
</dbReference>
<dbReference type="STRING" id="1005944.SAMN05192576_3594"/>
<reference evidence="3 4" key="1">
    <citation type="submission" date="2016-10" db="EMBL/GenBank/DDBJ databases">
        <authorList>
            <person name="de Groot N.N."/>
        </authorList>
    </citation>
    <scope>NUCLEOTIDE SEQUENCE [LARGE SCALE GENOMIC DNA]</scope>
    <source>
        <strain evidence="3 4">CGMCC 1.11147</strain>
    </source>
</reference>
<dbReference type="PROSITE" id="PS50968">
    <property type="entry name" value="BIOTINYL_LIPOYL"/>
    <property type="match status" value="1"/>
</dbReference>
<proteinExistence type="predicted"/>
<dbReference type="InterPro" id="IPR000089">
    <property type="entry name" value="Biotin_lipoyl"/>
</dbReference>
<evidence type="ECO:0000313" key="4">
    <source>
        <dbReference type="Proteomes" id="UP000199004"/>
    </source>
</evidence>